<reference evidence="1 2" key="1">
    <citation type="journal article" date="2011" name="Stand. Genomic Sci.">
        <title>Complete genome sequence of the hyperthermophilic chemolithoautotroph Pyrolobus fumarii type strain (1A).</title>
        <authorList>
            <person name="Anderson I."/>
            <person name="Goker M."/>
            <person name="Nolan M."/>
            <person name="Lucas S."/>
            <person name="Hammon N."/>
            <person name="Deshpande S."/>
            <person name="Cheng J.F."/>
            <person name="Tapia R."/>
            <person name="Han C."/>
            <person name="Goodwin L."/>
            <person name="Pitluck S."/>
            <person name="Huntemann M."/>
            <person name="Liolios K."/>
            <person name="Ivanova N."/>
            <person name="Pagani I."/>
            <person name="Mavromatis K."/>
            <person name="Ovchinikova G."/>
            <person name="Pati A."/>
            <person name="Chen A."/>
            <person name="Palaniappan K."/>
            <person name="Land M."/>
            <person name="Hauser L."/>
            <person name="Brambilla E.M."/>
            <person name="Huber H."/>
            <person name="Yasawong M."/>
            <person name="Rohde M."/>
            <person name="Spring S."/>
            <person name="Abt B."/>
            <person name="Sikorski J."/>
            <person name="Wirth R."/>
            <person name="Detter J.C."/>
            <person name="Woyke T."/>
            <person name="Bristow J."/>
            <person name="Eisen J.A."/>
            <person name="Markowitz V."/>
            <person name="Hugenholtz P."/>
            <person name="Kyrpides N.C."/>
            <person name="Klenk H.P."/>
            <person name="Lapidus A."/>
        </authorList>
    </citation>
    <scope>NUCLEOTIDE SEQUENCE [LARGE SCALE GENOMIC DNA]</scope>
    <source>
        <strain evidence="2">DSM 11204 / 1A</strain>
    </source>
</reference>
<keyword evidence="2" id="KW-1185">Reference proteome</keyword>
<gene>
    <name evidence="1" type="ordered locus">Pyrfu_1545</name>
</gene>
<dbReference type="InParanoid" id="G0EHP9"/>
<dbReference type="Proteomes" id="UP000001037">
    <property type="component" value="Chromosome"/>
</dbReference>
<dbReference type="KEGG" id="pfm:Pyrfu_1545"/>
<dbReference type="STRING" id="694429.Pyrfu_1545"/>
<evidence type="ECO:0000313" key="2">
    <source>
        <dbReference type="Proteomes" id="UP000001037"/>
    </source>
</evidence>
<sequence>MRREELLVDNTLSSLVSSHTLSALFLEALLDIDIHCVASKAAIEGDKASILYHCKREPSQNDIDEVLAFIERVTRLHVNALHVSEPARHELRSHVEHLHEARLYFRELVLKTLKPYLAVNREYMLVLLWRGIGVIAEGERDKVHIPGSRYVATAHTHPGSLCLPSGRDLEAAAALLADGGCCTAILAPSCLLLIARRDTLSLDDYDTLLALARHVDKMSFEKLLQKLSMLASTSKTITIQLLSL</sequence>
<name>G0EHP9_PYRF1</name>
<evidence type="ECO:0000313" key="1">
    <source>
        <dbReference type="EMBL" id="AEM39402.1"/>
    </source>
</evidence>
<organism evidence="1 2">
    <name type="scientific">Pyrolobus fumarii (strain DSM 11204 / 1A)</name>
    <dbReference type="NCBI Taxonomy" id="694429"/>
    <lineage>
        <taxon>Archaea</taxon>
        <taxon>Thermoproteota</taxon>
        <taxon>Thermoprotei</taxon>
        <taxon>Desulfurococcales</taxon>
        <taxon>Pyrodictiaceae</taxon>
        <taxon>Pyrolobus</taxon>
    </lineage>
</organism>
<dbReference type="EMBL" id="CP002838">
    <property type="protein sequence ID" value="AEM39402.1"/>
    <property type="molecule type" value="Genomic_DNA"/>
</dbReference>
<dbReference type="AlphaFoldDB" id="G0EHP9"/>
<dbReference type="eggNOG" id="arCOG03882">
    <property type="taxonomic scope" value="Archaea"/>
</dbReference>
<protein>
    <submittedName>
        <fullName evidence="1">Uncharacterized protein</fullName>
    </submittedName>
</protein>
<dbReference type="SUPFAM" id="SSF102712">
    <property type="entry name" value="JAB1/MPN domain"/>
    <property type="match status" value="1"/>
</dbReference>
<accession>G0EHP9</accession>
<dbReference type="HOGENOM" id="CLU_1136091_0_0_2"/>
<proteinExistence type="predicted"/>